<gene>
    <name evidence="2" type="ORF">P280DRAFT_503331</name>
</gene>
<organism evidence="2 3">
    <name type="scientific">Massarina eburnea CBS 473.64</name>
    <dbReference type="NCBI Taxonomy" id="1395130"/>
    <lineage>
        <taxon>Eukaryota</taxon>
        <taxon>Fungi</taxon>
        <taxon>Dikarya</taxon>
        <taxon>Ascomycota</taxon>
        <taxon>Pezizomycotina</taxon>
        <taxon>Dothideomycetes</taxon>
        <taxon>Pleosporomycetidae</taxon>
        <taxon>Pleosporales</taxon>
        <taxon>Massarineae</taxon>
        <taxon>Massarinaceae</taxon>
        <taxon>Massarina</taxon>
    </lineage>
</organism>
<feature type="region of interest" description="Disordered" evidence="1">
    <location>
        <begin position="355"/>
        <end position="384"/>
    </location>
</feature>
<keyword evidence="3" id="KW-1185">Reference proteome</keyword>
<reference evidence="2" key="1">
    <citation type="journal article" date="2020" name="Stud. Mycol.">
        <title>101 Dothideomycetes genomes: a test case for predicting lifestyles and emergence of pathogens.</title>
        <authorList>
            <person name="Haridas S."/>
            <person name="Albert R."/>
            <person name="Binder M."/>
            <person name="Bloem J."/>
            <person name="Labutti K."/>
            <person name="Salamov A."/>
            <person name="Andreopoulos B."/>
            <person name="Baker S."/>
            <person name="Barry K."/>
            <person name="Bills G."/>
            <person name="Bluhm B."/>
            <person name="Cannon C."/>
            <person name="Castanera R."/>
            <person name="Culley D."/>
            <person name="Daum C."/>
            <person name="Ezra D."/>
            <person name="Gonzalez J."/>
            <person name="Henrissat B."/>
            <person name="Kuo A."/>
            <person name="Liang C."/>
            <person name="Lipzen A."/>
            <person name="Lutzoni F."/>
            <person name="Magnuson J."/>
            <person name="Mondo S."/>
            <person name="Nolan M."/>
            <person name="Ohm R."/>
            <person name="Pangilinan J."/>
            <person name="Park H.-J."/>
            <person name="Ramirez L."/>
            <person name="Alfaro M."/>
            <person name="Sun H."/>
            <person name="Tritt A."/>
            <person name="Yoshinaga Y."/>
            <person name="Zwiers L.-H."/>
            <person name="Turgeon B."/>
            <person name="Goodwin S."/>
            <person name="Spatafora J."/>
            <person name="Crous P."/>
            <person name="Grigoriev I."/>
        </authorList>
    </citation>
    <scope>NUCLEOTIDE SEQUENCE</scope>
    <source>
        <strain evidence="2">CBS 473.64</strain>
    </source>
</reference>
<feature type="region of interest" description="Disordered" evidence="1">
    <location>
        <begin position="409"/>
        <end position="445"/>
    </location>
</feature>
<proteinExistence type="predicted"/>
<dbReference type="AlphaFoldDB" id="A0A6A6SG13"/>
<feature type="compositionally biased region" description="Polar residues" evidence="1">
    <location>
        <begin position="10"/>
        <end position="24"/>
    </location>
</feature>
<dbReference type="Proteomes" id="UP000799753">
    <property type="component" value="Unassembled WGS sequence"/>
</dbReference>
<accession>A0A6A6SG13</accession>
<sequence>MEPKRRLDQASASDSGKGNLQNPAREQRYLRYYEPVTMDSLNKINHTLLLAKIPLGGLNNKILVDKRVSDVLEYKSPQRDRPFRCMKAPRGQYTTLPASLANLWPCPKCSMGPEHTKYWDVAHKLGYLVIDEKIESESNPSGIASTANVFRQYIDKSKALKALYAAVTKEGAQVAYFGNLPTDFECQNEFCYQTGEMQFRRKCGFSRVEYSQRRDWKNLQPAAPGDHQALNPFSNLMRFAKMRLPYDAHFFGNYFWVCPGCSVEPREVGGRNEPGRQFAAYVLHPDSRYVRCTEWAESLSEGRGVRLAWVNANWSGSGCMNIKFGQGPDHPNRPCSYIRGQQVKWEQVPGRNGAIRAIRPPRSPSHSPNAEGSAPQPTATPSPLPLTPIKIMQGIESTDWENLVLDEEDYGEEPVDKGKGKEAVDSNEEVKRDEGGGEGMEDRYWEDPDLIAKDELYLFGGAMGDTMSDETEYSVPQIDWTDINVTEPEYDREA</sequence>
<evidence type="ECO:0000313" key="2">
    <source>
        <dbReference type="EMBL" id="KAF2646845.1"/>
    </source>
</evidence>
<protein>
    <submittedName>
        <fullName evidence="2">Uncharacterized protein</fullName>
    </submittedName>
</protein>
<evidence type="ECO:0000256" key="1">
    <source>
        <dbReference type="SAM" id="MobiDB-lite"/>
    </source>
</evidence>
<feature type="compositionally biased region" description="Basic and acidic residues" evidence="1">
    <location>
        <begin position="414"/>
        <end position="445"/>
    </location>
</feature>
<dbReference type="EMBL" id="MU006776">
    <property type="protein sequence ID" value="KAF2646845.1"/>
    <property type="molecule type" value="Genomic_DNA"/>
</dbReference>
<feature type="region of interest" description="Disordered" evidence="1">
    <location>
        <begin position="1"/>
        <end position="24"/>
    </location>
</feature>
<name>A0A6A6SG13_9PLEO</name>
<evidence type="ECO:0000313" key="3">
    <source>
        <dbReference type="Proteomes" id="UP000799753"/>
    </source>
</evidence>